<evidence type="ECO:0000313" key="1">
    <source>
        <dbReference type="EMBL" id="AAW76256.1"/>
    </source>
</evidence>
<dbReference type="HOGENOM" id="CLU_072813_0_0_6"/>
<evidence type="ECO:0000313" key="2">
    <source>
        <dbReference type="Proteomes" id="UP000006735"/>
    </source>
</evidence>
<reference evidence="1 2" key="1">
    <citation type="journal article" date="2005" name="Nucleic Acids Res.">
        <title>The genome sequence of Xanthomonas oryzae pathovar oryzae KACC10331, the bacterial blight pathogen of rice.</title>
        <authorList>
            <person name="Lee B.M."/>
            <person name="Park Y.J."/>
            <person name="Park D.S."/>
            <person name="Kang H.W."/>
            <person name="Kim J.G."/>
            <person name="Song E.S."/>
            <person name="Park I.C."/>
            <person name="Yoon U.H."/>
            <person name="Hahn J.H."/>
            <person name="Koo B.S."/>
            <person name="Lee G.B."/>
            <person name="Kim H."/>
            <person name="Park H.S."/>
            <person name="Yoon K.O."/>
            <person name="Kim J.H."/>
            <person name="Jung C.H."/>
            <person name="Koh N.H."/>
            <person name="Seo J.S."/>
            <person name="Go S.J."/>
        </authorList>
    </citation>
    <scope>NUCLEOTIDE SEQUENCE [LARGE SCALE GENOMIC DNA]</scope>
    <source>
        <strain evidence="2">KACC10331 / KXO85</strain>
    </source>
</reference>
<organism evidence="1 2">
    <name type="scientific">Xanthomonas oryzae pv. oryzae (strain KACC10331 / KXO85)</name>
    <dbReference type="NCBI Taxonomy" id="291331"/>
    <lineage>
        <taxon>Bacteria</taxon>
        <taxon>Pseudomonadati</taxon>
        <taxon>Pseudomonadota</taxon>
        <taxon>Gammaproteobacteria</taxon>
        <taxon>Lysobacterales</taxon>
        <taxon>Lysobacteraceae</taxon>
        <taxon>Xanthomonas</taxon>
    </lineage>
</organism>
<proteinExistence type="predicted"/>
<protein>
    <submittedName>
        <fullName evidence="1">Uncharacterized protein</fullName>
    </submittedName>
</protein>
<name>Q5GYG5_XANOR</name>
<dbReference type="KEGG" id="xoo:XOO3002"/>
<dbReference type="AlphaFoldDB" id="Q5GYG5"/>
<keyword evidence="2" id="KW-1185">Reference proteome</keyword>
<dbReference type="STRING" id="291331.XOO3002"/>
<sequence length="359" mass="38569">MRFSSCGGLSVGRLSGPDLGTSCTGRTGWMCVAGRCAFAYTHGIAAAVAVSPTVIGHHRAPRFTPSSHALADRSSFQAAPPATATPLRPWVFPVGALMGIDVRHEHSEIPPVASAQRHERLHPRRRHPRLLGWLLLTLASGSCGSTLANDFGGAVAVTSSLIDRGISIAPNKVTVQAAGYWLPSPGWSASTSVALQSTDWSDPVAVTAQVGRAWMLGDRWQMQASLLYYGYPTDRSTRTFNRQEGSLAWSYRDVVTFAISTFNFPRADQSPWNVALDITGNVPLSDDVSLSLGAGSSRFPAMAYGAPHSGRYQYGQLGLKWSRLGWTLKAERILTSGNTPRMQGGPGETPWLGTVSRTF</sequence>
<gene>
    <name evidence="1" type="ordered locus">XOO3002</name>
</gene>
<dbReference type="EMBL" id="AE013598">
    <property type="protein sequence ID" value="AAW76256.1"/>
    <property type="molecule type" value="Genomic_DNA"/>
</dbReference>
<accession>Q5GYG5</accession>
<dbReference type="Proteomes" id="UP000006735">
    <property type="component" value="Chromosome"/>
</dbReference>